<dbReference type="PANTHER" id="PTHR43553:SF24">
    <property type="entry name" value="ENERGY-COUPLING FACTOR TRANSPORTER ATP-BINDING PROTEIN ECFA1"/>
    <property type="match status" value="1"/>
</dbReference>
<keyword evidence="2" id="KW-0813">Transport</keyword>
<sequence>ERKLLTFATVLAINPAIYLFDEPMMSLDWPSRKRMTNIFHQLVKSGHQVITITHDMDWVAAEFSTVHVMAHGQIAFSGTPSALFGNSGLVKRVGLLPPRIMTITSALGDHSVYLTPEDYCR</sequence>
<evidence type="ECO:0000313" key="5">
    <source>
        <dbReference type="EMBL" id="MDK7064274.1"/>
    </source>
</evidence>
<comment type="similarity">
    <text evidence="1">Belongs to the ABC transporter superfamily.</text>
</comment>
<proteinExistence type="inferred from homology"/>
<dbReference type="EMBL" id="JASOME010000055">
    <property type="protein sequence ID" value="MDK7064274.1"/>
    <property type="molecule type" value="Genomic_DNA"/>
</dbReference>
<organism evidence="5 6">
    <name type="scientific">Gardnerella vaginalis</name>
    <dbReference type="NCBI Taxonomy" id="2702"/>
    <lineage>
        <taxon>Bacteria</taxon>
        <taxon>Bacillati</taxon>
        <taxon>Actinomycetota</taxon>
        <taxon>Actinomycetes</taxon>
        <taxon>Bifidobacteriales</taxon>
        <taxon>Bifidobacteriaceae</taxon>
        <taxon>Gardnerella</taxon>
    </lineage>
</organism>
<evidence type="ECO:0000256" key="2">
    <source>
        <dbReference type="ARBA" id="ARBA00022448"/>
    </source>
</evidence>
<keyword evidence="4 5" id="KW-0067">ATP-binding</keyword>
<reference evidence="5" key="1">
    <citation type="submission" date="2023-05" db="EMBL/GenBank/DDBJ databases">
        <title>Cataloging the Phylogenetic Diversity of Human Bladder Bacteria.</title>
        <authorList>
            <person name="Du J."/>
        </authorList>
    </citation>
    <scope>NUCLEOTIDE SEQUENCE</scope>
    <source>
        <strain evidence="5">UMB6789</strain>
    </source>
</reference>
<dbReference type="Proteomes" id="UP001237784">
    <property type="component" value="Unassembled WGS sequence"/>
</dbReference>
<evidence type="ECO:0000256" key="1">
    <source>
        <dbReference type="ARBA" id="ARBA00005417"/>
    </source>
</evidence>
<evidence type="ECO:0000256" key="3">
    <source>
        <dbReference type="ARBA" id="ARBA00022741"/>
    </source>
</evidence>
<protein>
    <submittedName>
        <fullName evidence="5">ABC transporter ATP-binding protein</fullName>
    </submittedName>
</protein>
<dbReference type="SUPFAM" id="SSF52540">
    <property type="entry name" value="P-loop containing nucleoside triphosphate hydrolases"/>
    <property type="match status" value="1"/>
</dbReference>
<comment type="caution">
    <text evidence="5">The sequence shown here is derived from an EMBL/GenBank/DDBJ whole genome shotgun (WGS) entry which is preliminary data.</text>
</comment>
<evidence type="ECO:0000313" key="6">
    <source>
        <dbReference type="Proteomes" id="UP001237784"/>
    </source>
</evidence>
<gene>
    <name evidence="5" type="ORF">QP372_07160</name>
</gene>
<keyword evidence="3" id="KW-0547">Nucleotide-binding</keyword>
<dbReference type="GO" id="GO:0005524">
    <property type="term" value="F:ATP binding"/>
    <property type="evidence" value="ECO:0007669"/>
    <property type="project" value="UniProtKB-KW"/>
</dbReference>
<dbReference type="AlphaFoldDB" id="A0AAW6Y4N9"/>
<dbReference type="InterPro" id="IPR027417">
    <property type="entry name" value="P-loop_NTPase"/>
</dbReference>
<evidence type="ECO:0000256" key="4">
    <source>
        <dbReference type="ARBA" id="ARBA00022840"/>
    </source>
</evidence>
<accession>A0AAW6Y4N9</accession>
<dbReference type="Gene3D" id="3.40.50.300">
    <property type="entry name" value="P-loop containing nucleotide triphosphate hydrolases"/>
    <property type="match status" value="1"/>
</dbReference>
<name>A0AAW6Y4N9_GARVA</name>
<dbReference type="GO" id="GO:0042626">
    <property type="term" value="F:ATPase-coupled transmembrane transporter activity"/>
    <property type="evidence" value="ECO:0007669"/>
    <property type="project" value="TreeGrafter"/>
</dbReference>
<feature type="non-terminal residue" evidence="5">
    <location>
        <position position="121"/>
    </location>
</feature>
<dbReference type="GO" id="GO:0043190">
    <property type="term" value="C:ATP-binding cassette (ABC) transporter complex"/>
    <property type="evidence" value="ECO:0007669"/>
    <property type="project" value="TreeGrafter"/>
</dbReference>
<dbReference type="PANTHER" id="PTHR43553">
    <property type="entry name" value="HEAVY METAL TRANSPORTER"/>
    <property type="match status" value="1"/>
</dbReference>
<dbReference type="InterPro" id="IPR050095">
    <property type="entry name" value="ECF_ABC_transporter_ATP-bd"/>
</dbReference>
<feature type="non-terminal residue" evidence="5">
    <location>
        <position position="1"/>
    </location>
</feature>